<sequence length="319" mass="35135">MGRATKTVVGVLSHGEVAASLRLKASVTHTFHFTKQTSKMSFSRGNPNSRKRYRDDDDYGSGYRGYAPHNRGEDDRGRPKRVQMQSFERLLEEQRTRIRTARARQSAAQVAIEDARTFLRNRGWSDAAIDCHLVKTTSAEPIPPKSGSKESSTLDGQGKGKGGSSSSLPPTVPAEVTQASTDAWKTKYAALMETDRNTVWSEEETSQEACVFFWVTGSCPLSSEQCSGSHERPDTLRTSPHFLAAARAGTLPDHAKKFWEEMQQEQQKADSGGIGDGNISNLVLLPKSSFSRENAETSASEKPKSEQSEEAMELVSRDT</sequence>
<name>A0ACC3NUS2_9PEZI</name>
<accession>A0ACC3NUS2</accession>
<evidence type="ECO:0000313" key="2">
    <source>
        <dbReference type="Proteomes" id="UP001281147"/>
    </source>
</evidence>
<dbReference type="Proteomes" id="UP001281147">
    <property type="component" value="Unassembled WGS sequence"/>
</dbReference>
<protein>
    <submittedName>
        <fullName evidence="1">Uncharacterized protein</fullName>
    </submittedName>
</protein>
<organism evidence="1 2">
    <name type="scientific">Vermiconidia calcicola</name>
    <dbReference type="NCBI Taxonomy" id="1690605"/>
    <lineage>
        <taxon>Eukaryota</taxon>
        <taxon>Fungi</taxon>
        <taxon>Dikarya</taxon>
        <taxon>Ascomycota</taxon>
        <taxon>Pezizomycotina</taxon>
        <taxon>Dothideomycetes</taxon>
        <taxon>Dothideomycetidae</taxon>
        <taxon>Mycosphaerellales</taxon>
        <taxon>Extremaceae</taxon>
        <taxon>Vermiconidia</taxon>
    </lineage>
</organism>
<comment type="caution">
    <text evidence="1">The sequence shown here is derived from an EMBL/GenBank/DDBJ whole genome shotgun (WGS) entry which is preliminary data.</text>
</comment>
<reference evidence="1" key="1">
    <citation type="submission" date="2023-07" db="EMBL/GenBank/DDBJ databases">
        <title>Black Yeasts Isolated from many extreme environments.</title>
        <authorList>
            <person name="Coleine C."/>
            <person name="Stajich J.E."/>
            <person name="Selbmann L."/>
        </authorList>
    </citation>
    <scope>NUCLEOTIDE SEQUENCE</scope>
    <source>
        <strain evidence="1">CCFEE 5714</strain>
    </source>
</reference>
<proteinExistence type="predicted"/>
<dbReference type="EMBL" id="JAUTXU010000009">
    <property type="protein sequence ID" value="KAK3723423.1"/>
    <property type="molecule type" value="Genomic_DNA"/>
</dbReference>
<gene>
    <name evidence="1" type="ORF">LTR37_001675</name>
</gene>
<evidence type="ECO:0000313" key="1">
    <source>
        <dbReference type="EMBL" id="KAK3723423.1"/>
    </source>
</evidence>
<keyword evidence="2" id="KW-1185">Reference proteome</keyword>